<keyword evidence="1" id="KW-1133">Transmembrane helix</keyword>
<evidence type="ECO:0000259" key="2">
    <source>
        <dbReference type="Pfam" id="PF20584"/>
    </source>
</evidence>
<gene>
    <name evidence="3" type="ORF">EQG61_08630</name>
</gene>
<comment type="caution">
    <text evidence="3">The sequence shown here is derived from an EMBL/GenBank/DDBJ whole genome shotgun (WGS) entry which is preliminary data.</text>
</comment>
<protein>
    <submittedName>
        <fullName evidence="3">Diacylglyceryl transferase</fullName>
    </submittedName>
</protein>
<feature type="transmembrane region" description="Helical" evidence="1">
    <location>
        <begin position="14"/>
        <end position="34"/>
    </location>
</feature>
<proteinExistence type="predicted"/>
<evidence type="ECO:0000313" key="3">
    <source>
        <dbReference type="EMBL" id="RXR22636.1"/>
    </source>
</evidence>
<dbReference type="AlphaFoldDB" id="A0A4Q1K8J9"/>
<keyword evidence="1" id="KW-0812">Transmembrane</keyword>
<feature type="transmembrane region" description="Helical" evidence="1">
    <location>
        <begin position="54"/>
        <end position="77"/>
    </location>
</feature>
<evidence type="ECO:0000313" key="4">
    <source>
        <dbReference type="Proteomes" id="UP000289857"/>
    </source>
</evidence>
<dbReference type="Proteomes" id="UP000289857">
    <property type="component" value="Unassembled WGS sequence"/>
</dbReference>
<reference evidence="4" key="1">
    <citation type="submission" date="2019-01" db="EMBL/GenBank/DDBJ databases">
        <title>Cytophagaceae bacterium strain CAR-16.</title>
        <authorList>
            <person name="Chen W.-M."/>
        </authorList>
    </citation>
    <scope>NUCLEOTIDE SEQUENCE [LARGE SCALE GENOMIC DNA]</scope>
    <source>
        <strain evidence="4">WWJ-16</strain>
    </source>
</reference>
<dbReference type="Pfam" id="PF20584">
    <property type="entry name" value="DUF6787"/>
    <property type="match status" value="1"/>
</dbReference>
<keyword evidence="3" id="KW-0808">Transferase</keyword>
<sequence length="105" mass="12203">MASFKERYNITSNWQYFVIVVVFALTGSSSALIAKPLLPLLGITKTSLAYPLYLLLYFLVIFPIYQILLVTLGFLFGQFKFFWQFEKNMLRALKLGFIADFLEKK</sequence>
<dbReference type="OrthoDB" id="1151370at2"/>
<keyword evidence="1" id="KW-0472">Membrane</keyword>
<keyword evidence="4" id="KW-1185">Reference proteome</keyword>
<evidence type="ECO:0000256" key="1">
    <source>
        <dbReference type="SAM" id="Phobius"/>
    </source>
</evidence>
<dbReference type="RefSeq" id="WP_129461521.1">
    <property type="nucleotide sequence ID" value="NZ_SBKN01000004.1"/>
</dbReference>
<organism evidence="3 4">
    <name type="scientific">Flavobacterium stagni</name>
    <dbReference type="NCBI Taxonomy" id="2506421"/>
    <lineage>
        <taxon>Bacteria</taxon>
        <taxon>Pseudomonadati</taxon>
        <taxon>Bacteroidota</taxon>
        <taxon>Flavobacteriia</taxon>
        <taxon>Flavobacteriales</taxon>
        <taxon>Flavobacteriaceae</taxon>
        <taxon>Flavobacterium</taxon>
    </lineage>
</organism>
<feature type="domain" description="DUF6787" evidence="2">
    <location>
        <begin position="18"/>
        <end position="97"/>
    </location>
</feature>
<name>A0A4Q1K8J9_9FLAO</name>
<dbReference type="InterPro" id="IPR046714">
    <property type="entry name" value="DUF6787"/>
</dbReference>
<dbReference type="GO" id="GO:0016740">
    <property type="term" value="F:transferase activity"/>
    <property type="evidence" value="ECO:0007669"/>
    <property type="project" value="UniProtKB-KW"/>
</dbReference>
<accession>A0A4Q1K8J9</accession>
<dbReference type="EMBL" id="SBKN01000004">
    <property type="protein sequence ID" value="RXR22636.1"/>
    <property type="molecule type" value="Genomic_DNA"/>
</dbReference>